<dbReference type="Gene3D" id="1.10.260.50">
    <property type="match status" value="1"/>
</dbReference>
<dbReference type="PANTHER" id="PTHR11601">
    <property type="entry name" value="CYSTEINE DESULFURYLASE FAMILY MEMBER"/>
    <property type="match status" value="1"/>
</dbReference>
<keyword evidence="23" id="KW-1185">Reference proteome</keyword>
<comment type="similarity">
    <text evidence="3">Belongs to the selenophosphate synthase 1 family. Class I subfamily.</text>
</comment>
<dbReference type="Proteomes" id="UP000677228">
    <property type="component" value="Unassembled WGS sequence"/>
</dbReference>
<evidence type="ECO:0000256" key="2">
    <source>
        <dbReference type="ARBA" id="ARBA00006490"/>
    </source>
</evidence>
<evidence type="ECO:0000313" key="19">
    <source>
        <dbReference type="EMBL" id="CAF0987990.1"/>
    </source>
</evidence>
<dbReference type="NCBIfam" id="NF002098">
    <property type="entry name" value="PRK00943.1"/>
    <property type="match status" value="1"/>
</dbReference>
<evidence type="ECO:0000256" key="1">
    <source>
        <dbReference type="ARBA" id="ARBA00001933"/>
    </source>
</evidence>
<comment type="caution">
    <text evidence="19">The sequence shown here is derived from an EMBL/GenBank/DDBJ whole genome shotgun (WGS) entry which is preliminary data.</text>
</comment>
<dbReference type="GO" id="GO:0004756">
    <property type="term" value="F:selenide, water dikinase activity"/>
    <property type="evidence" value="ECO:0007669"/>
    <property type="project" value="InterPro"/>
</dbReference>
<dbReference type="FunFam" id="3.30.1330.10:FF:000003">
    <property type="entry name" value="Selenide, water dikinase"/>
    <property type="match status" value="1"/>
</dbReference>
<dbReference type="InterPro" id="IPR000192">
    <property type="entry name" value="Aminotrans_V_dom"/>
</dbReference>
<evidence type="ECO:0000256" key="14">
    <source>
        <dbReference type="ARBA" id="ARBA00023266"/>
    </source>
</evidence>
<keyword evidence="14" id="KW-0711">Selenium</keyword>
<dbReference type="Proteomes" id="UP000663829">
    <property type="component" value="Unassembled WGS sequence"/>
</dbReference>
<dbReference type="Pfam" id="PF02769">
    <property type="entry name" value="AIRS_C"/>
    <property type="match status" value="1"/>
</dbReference>
<dbReference type="InterPro" id="IPR015422">
    <property type="entry name" value="PyrdxlP-dep_Trfase_small"/>
</dbReference>
<sequence>MTNSDNKCLSPPIYLDYNSTTPLHQDVIDAMIPYLKSFGNPSSSHYYGFETKFAVELARKQVCECISCDLDELIFTSGGTESNNYAIKGALMSKYQTTEKYHVITSKIEHPSVLEVFKYFENKGYFDVDYLNIKPNGLVDLEQLKYLLRKNTIFISVMHSNNEIGTLQPIKQITSLCKQFNPTIIVHTDASQSIGKVSVNVNDLGVDLLTICSHKFYGPKGIGALYIHHGVKLDPLFHGGGHEMCRRSGTENVLEIVGLGKACELVTKELEDRNLLMKRMTKRLYDGLVNKIGKNFIRVNGDQQLKLPNTLNISFPNIEANQILNEIGDKVAISTGAACHSTNESAYSPVLKALGLSSDIAKGTIRLSTGIYTTEKEIDNAVKIMSDTINKLKPDQLSNDTTTEEVEIKLTSLTKGMGCGCKLRPKDLNSILNQIPKQFPNPNVLVGSDTCDDAGVYKLRDDLAIVQTTDFFTPICDNPFDFGRIACANAISDIYAMGGTPISALNLVMFPSGKLPWSVLKRILEGAQEKAQEAGVYILGGHSIIDQEPKFGLAVTGTIHPDKVWKNSTAKAGNYLCLTKPIGTSIIQTGVKRQIINDENLQSLAIETMARLNKYACECLRDNDIQVNVCTDVTGFGLLGHLKEVCLGSHVGAQVYAQSVPLIDHEKIAEKYGRMNECISGGTSANFEFTKDVVDYDTTLQEHWKMILNDAQTSGGLLFGIEKQDLEKTLNAFKEKQVFIQCIGQFDEHNATNSSSMIRVKNEKLFQ</sequence>
<evidence type="ECO:0000256" key="4">
    <source>
        <dbReference type="ARBA" id="ARBA00012239"/>
    </source>
</evidence>
<evidence type="ECO:0000256" key="8">
    <source>
        <dbReference type="ARBA" id="ARBA00022777"/>
    </source>
</evidence>
<dbReference type="InterPro" id="IPR020578">
    <property type="entry name" value="Aminotrans_V_PyrdxlP_BS"/>
</dbReference>
<dbReference type="Proteomes" id="UP000681722">
    <property type="component" value="Unassembled WGS sequence"/>
</dbReference>
<dbReference type="Proteomes" id="UP000682733">
    <property type="component" value="Unassembled WGS sequence"/>
</dbReference>
<proteinExistence type="inferred from homology"/>
<dbReference type="OrthoDB" id="10250117at2759"/>
<dbReference type="GO" id="GO:0046872">
    <property type="term" value="F:metal ion binding"/>
    <property type="evidence" value="ECO:0007669"/>
    <property type="project" value="UniProtKB-KW"/>
</dbReference>
<evidence type="ECO:0000259" key="16">
    <source>
        <dbReference type="Pfam" id="PF00266"/>
    </source>
</evidence>
<protein>
    <recommendedName>
        <fullName evidence="4">cysteine desulfurase</fullName>
        <ecNumber evidence="4">2.8.1.7</ecNumber>
    </recommendedName>
</protein>
<feature type="domain" description="Aminotransferase class V" evidence="16">
    <location>
        <begin position="13"/>
        <end position="380"/>
    </location>
</feature>
<keyword evidence="5" id="KW-0808">Transferase</keyword>
<keyword evidence="12" id="KW-0408">Iron</keyword>
<keyword evidence="10" id="KW-0460">Magnesium</keyword>
<comment type="similarity">
    <text evidence="2">Belongs to the class-V pyridoxal-phosphate-dependent aminotransferase family. NifS/IscS subfamily.</text>
</comment>
<dbReference type="InterPro" id="IPR015424">
    <property type="entry name" value="PyrdxlP-dep_Trfase"/>
</dbReference>
<dbReference type="EMBL" id="CAJNOQ010002959">
    <property type="protein sequence ID" value="CAF0987990.1"/>
    <property type="molecule type" value="Genomic_DNA"/>
</dbReference>
<dbReference type="InterPro" id="IPR016188">
    <property type="entry name" value="PurM-like_N"/>
</dbReference>
<dbReference type="Gene3D" id="3.40.640.10">
    <property type="entry name" value="Type I PLP-dependent aspartate aminotransferase-like (Major domain)"/>
    <property type="match status" value="1"/>
</dbReference>
<dbReference type="HAMAP" id="MF_00625">
    <property type="entry name" value="SelD"/>
    <property type="match status" value="1"/>
</dbReference>
<accession>A0A814FV96</accession>
<comment type="cofactor">
    <cofactor evidence="1 15">
        <name>pyridoxal 5'-phosphate</name>
        <dbReference type="ChEBI" id="CHEBI:597326"/>
    </cofactor>
</comment>
<dbReference type="NCBIfam" id="TIGR00476">
    <property type="entry name" value="selD"/>
    <property type="match status" value="1"/>
</dbReference>
<dbReference type="EMBL" id="CAJNOK010007148">
    <property type="protein sequence ID" value="CAF1025826.1"/>
    <property type="molecule type" value="Genomic_DNA"/>
</dbReference>
<evidence type="ECO:0000256" key="6">
    <source>
        <dbReference type="ARBA" id="ARBA00022723"/>
    </source>
</evidence>
<organism evidence="19 23">
    <name type="scientific">Didymodactylos carnosus</name>
    <dbReference type="NCBI Taxonomy" id="1234261"/>
    <lineage>
        <taxon>Eukaryota</taxon>
        <taxon>Metazoa</taxon>
        <taxon>Spiralia</taxon>
        <taxon>Gnathifera</taxon>
        <taxon>Rotifera</taxon>
        <taxon>Eurotatoria</taxon>
        <taxon>Bdelloidea</taxon>
        <taxon>Philodinida</taxon>
        <taxon>Philodinidae</taxon>
        <taxon>Didymodactylos</taxon>
    </lineage>
</organism>
<feature type="domain" description="PurM-like N-terminal" evidence="17">
    <location>
        <begin position="452"/>
        <end position="558"/>
    </location>
</feature>
<dbReference type="EMBL" id="CAJOBC010002960">
    <property type="protein sequence ID" value="CAF3760175.1"/>
    <property type="molecule type" value="Genomic_DNA"/>
</dbReference>
<evidence type="ECO:0000256" key="5">
    <source>
        <dbReference type="ARBA" id="ARBA00022679"/>
    </source>
</evidence>
<dbReference type="InterPro" id="IPR036921">
    <property type="entry name" value="PurM-like_N_sf"/>
</dbReference>
<dbReference type="SUPFAM" id="SSF55326">
    <property type="entry name" value="PurM N-terminal domain-like"/>
    <property type="match status" value="1"/>
</dbReference>
<evidence type="ECO:0000256" key="7">
    <source>
        <dbReference type="ARBA" id="ARBA00022741"/>
    </source>
</evidence>
<dbReference type="PANTHER" id="PTHR11601:SF34">
    <property type="entry name" value="CYSTEINE DESULFURASE"/>
    <property type="match status" value="1"/>
</dbReference>
<dbReference type="SUPFAM" id="SSF56042">
    <property type="entry name" value="PurM C-terminal domain-like"/>
    <property type="match status" value="1"/>
</dbReference>
<evidence type="ECO:0000259" key="17">
    <source>
        <dbReference type="Pfam" id="PF00586"/>
    </source>
</evidence>
<dbReference type="InterPro" id="IPR010918">
    <property type="entry name" value="PurM-like_C_dom"/>
</dbReference>
<dbReference type="Gene3D" id="3.90.650.10">
    <property type="entry name" value="PurM-like C-terminal domain"/>
    <property type="match status" value="1"/>
</dbReference>
<dbReference type="EC" id="2.8.1.7" evidence="4"/>
<dbReference type="InterPro" id="IPR023061">
    <property type="entry name" value="SelD_I"/>
</dbReference>
<dbReference type="InterPro" id="IPR036676">
    <property type="entry name" value="PurM-like_C_sf"/>
</dbReference>
<evidence type="ECO:0000313" key="23">
    <source>
        <dbReference type="Proteomes" id="UP000663829"/>
    </source>
</evidence>
<evidence type="ECO:0000256" key="9">
    <source>
        <dbReference type="ARBA" id="ARBA00022840"/>
    </source>
</evidence>
<reference evidence="19" key="1">
    <citation type="submission" date="2021-02" db="EMBL/GenBank/DDBJ databases">
        <authorList>
            <person name="Nowell W R."/>
        </authorList>
    </citation>
    <scope>NUCLEOTIDE SEQUENCE</scope>
</reference>
<keyword evidence="8" id="KW-0418">Kinase</keyword>
<name>A0A814FV96_9BILA</name>
<evidence type="ECO:0000313" key="21">
    <source>
        <dbReference type="EMBL" id="CAF3760175.1"/>
    </source>
</evidence>
<dbReference type="PROSITE" id="PS00595">
    <property type="entry name" value="AA_TRANSFER_CLASS_5"/>
    <property type="match status" value="1"/>
</dbReference>
<dbReference type="Gene3D" id="3.30.1330.10">
    <property type="entry name" value="PurM-like, N-terminal domain"/>
    <property type="match status" value="1"/>
</dbReference>
<evidence type="ECO:0000256" key="12">
    <source>
        <dbReference type="ARBA" id="ARBA00023004"/>
    </source>
</evidence>
<dbReference type="EMBL" id="CAJOBA010007159">
    <property type="protein sequence ID" value="CAF3794288.1"/>
    <property type="molecule type" value="Genomic_DNA"/>
</dbReference>
<dbReference type="Pfam" id="PF00266">
    <property type="entry name" value="Aminotran_5"/>
    <property type="match status" value="1"/>
</dbReference>
<dbReference type="Gene3D" id="3.90.1150.10">
    <property type="entry name" value="Aspartate Aminotransferase, domain 1"/>
    <property type="match status" value="1"/>
</dbReference>
<keyword evidence="9" id="KW-0067">ATP-binding</keyword>
<dbReference type="InterPro" id="IPR015421">
    <property type="entry name" value="PyrdxlP-dep_Trfase_major"/>
</dbReference>
<keyword evidence="7" id="KW-0547">Nucleotide-binding</keyword>
<evidence type="ECO:0000256" key="15">
    <source>
        <dbReference type="RuleBase" id="RU004504"/>
    </source>
</evidence>
<evidence type="ECO:0000313" key="22">
    <source>
        <dbReference type="EMBL" id="CAF3794288.1"/>
    </source>
</evidence>
<evidence type="ECO:0000256" key="13">
    <source>
        <dbReference type="ARBA" id="ARBA00023014"/>
    </source>
</evidence>
<dbReference type="GO" id="GO:0005524">
    <property type="term" value="F:ATP binding"/>
    <property type="evidence" value="ECO:0007669"/>
    <property type="project" value="UniProtKB-KW"/>
</dbReference>
<dbReference type="GO" id="GO:0016260">
    <property type="term" value="P:selenocysteine biosynthetic process"/>
    <property type="evidence" value="ECO:0007669"/>
    <property type="project" value="InterPro"/>
</dbReference>
<evidence type="ECO:0000256" key="11">
    <source>
        <dbReference type="ARBA" id="ARBA00022898"/>
    </source>
</evidence>
<keyword evidence="11" id="KW-0663">Pyridoxal phosphate</keyword>
<dbReference type="Pfam" id="PF00586">
    <property type="entry name" value="AIRS"/>
    <property type="match status" value="1"/>
</dbReference>
<evidence type="ECO:0000259" key="18">
    <source>
        <dbReference type="Pfam" id="PF02769"/>
    </source>
</evidence>
<feature type="domain" description="PurM-like C-terminal" evidence="18">
    <location>
        <begin position="571"/>
        <end position="749"/>
    </location>
</feature>
<gene>
    <name evidence="19" type="ORF">GPM918_LOCUS13103</name>
    <name evidence="20" type="ORF">OVA965_LOCUS15739</name>
    <name evidence="21" type="ORF">SRO942_LOCUS13104</name>
    <name evidence="22" type="ORF">TMI583_LOCUS15748</name>
</gene>
<dbReference type="SUPFAM" id="SSF53383">
    <property type="entry name" value="PLP-dependent transferases"/>
    <property type="match status" value="1"/>
</dbReference>
<dbReference type="GO" id="GO:0031071">
    <property type="term" value="F:cysteine desulfurase activity"/>
    <property type="evidence" value="ECO:0007669"/>
    <property type="project" value="UniProtKB-EC"/>
</dbReference>
<evidence type="ECO:0000256" key="3">
    <source>
        <dbReference type="ARBA" id="ARBA00008026"/>
    </source>
</evidence>
<dbReference type="AlphaFoldDB" id="A0A814FV96"/>
<keyword evidence="13" id="KW-0411">Iron-sulfur</keyword>
<dbReference type="InterPro" id="IPR004536">
    <property type="entry name" value="SPS/SelD"/>
</dbReference>
<dbReference type="GO" id="GO:0051536">
    <property type="term" value="F:iron-sulfur cluster binding"/>
    <property type="evidence" value="ECO:0007669"/>
    <property type="project" value="UniProtKB-KW"/>
</dbReference>
<evidence type="ECO:0000256" key="10">
    <source>
        <dbReference type="ARBA" id="ARBA00022842"/>
    </source>
</evidence>
<dbReference type="FunFam" id="3.40.640.10:FF:000084">
    <property type="entry name" value="IscS-like cysteine desulfurase"/>
    <property type="match status" value="1"/>
</dbReference>
<dbReference type="CDD" id="cd02195">
    <property type="entry name" value="SelD"/>
    <property type="match status" value="1"/>
</dbReference>
<evidence type="ECO:0000313" key="20">
    <source>
        <dbReference type="EMBL" id="CAF1025826.1"/>
    </source>
</evidence>
<keyword evidence="6" id="KW-0479">Metal-binding</keyword>